<protein>
    <submittedName>
        <fullName evidence="2">Uncharacterized protein</fullName>
    </submittedName>
</protein>
<organism evidence="2 3">
    <name type="scientific">Cercocebus atys</name>
    <name type="common">Sooty mangabey</name>
    <name type="synonym">Cercocebus torquatus atys</name>
    <dbReference type="NCBI Taxonomy" id="9531"/>
    <lineage>
        <taxon>Eukaryota</taxon>
        <taxon>Metazoa</taxon>
        <taxon>Chordata</taxon>
        <taxon>Craniata</taxon>
        <taxon>Vertebrata</taxon>
        <taxon>Euteleostomi</taxon>
        <taxon>Mammalia</taxon>
        <taxon>Eutheria</taxon>
        <taxon>Euarchontoglires</taxon>
        <taxon>Primates</taxon>
        <taxon>Haplorrhini</taxon>
        <taxon>Catarrhini</taxon>
        <taxon>Cercopithecidae</taxon>
        <taxon>Cercopithecinae</taxon>
        <taxon>Cercocebus</taxon>
    </lineage>
</organism>
<keyword evidence="3" id="KW-1185">Reference proteome</keyword>
<dbReference type="Bgee" id="ENSCATG00000021035">
    <property type="expression patterns" value="Expressed in frontal cortex and 12 other cell types or tissues"/>
</dbReference>
<reference evidence="2" key="1">
    <citation type="submission" date="2025-08" db="UniProtKB">
        <authorList>
            <consortium name="Ensembl"/>
        </authorList>
    </citation>
    <scope>IDENTIFICATION</scope>
</reference>
<reference evidence="2" key="2">
    <citation type="submission" date="2025-09" db="UniProtKB">
        <authorList>
            <consortium name="Ensembl"/>
        </authorList>
    </citation>
    <scope>IDENTIFICATION</scope>
</reference>
<evidence type="ECO:0000256" key="1">
    <source>
        <dbReference type="SAM" id="SignalP"/>
    </source>
</evidence>
<dbReference type="Ensembl" id="ENSCATT00000024268.1">
    <property type="protein sequence ID" value="ENSCATP00000006857.1"/>
    <property type="gene ID" value="ENSCATG00000021035.1"/>
</dbReference>
<accession>A0A2K5L1M6</accession>
<evidence type="ECO:0000313" key="3">
    <source>
        <dbReference type="Proteomes" id="UP000233060"/>
    </source>
</evidence>
<evidence type="ECO:0000313" key="2">
    <source>
        <dbReference type="Ensembl" id="ENSCATP00000006857.1"/>
    </source>
</evidence>
<feature type="chain" id="PRO_5014449700" evidence="1">
    <location>
        <begin position="22"/>
        <end position="78"/>
    </location>
</feature>
<sequence length="78" mass="8779">MKNVAYHSFFSFLALEWMALANQLAFLDALPQHMDSALMNLTTMAMDLDKVSVSMRYLSLEEICVGWVNFGSLPNNAC</sequence>
<feature type="signal peptide" evidence="1">
    <location>
        <begin position="1"/>
        <end position="21"/>
    </location>
</feature>
<dbReference type="AlphaFoldDB" id="A0A2K5L1M6"/>
<name>A0A2K5L1M6_CERAT</name>
<dbReference type="Proteomes" id="UP000233060">
    <property type="component" value="Unassembled WGS sequence"/>
</dbReference>
<keyword evidence="1" id="KW-0732">Signal</keyword>
<proteinExistence type="predicted"/>